<keyword evidence="1" id="KW-0732">Signal</keyword>
<feature type="signal peptide" evidence="1">
    <location>
        <begin position="1"/>
        <end position="31"/>
    </location>
</feature>
<evidence type="ECO:0000256" key="1">
    <source>
        <dbReference type="SAM" id="SignalP"/>
    </source>
</evidence>
<dbReference type="AlphaFoldDB" id="A0AA38UCW7"/>
<feature type="chain" id="PRO_5041470038" evidence="1">
    <location>
        <begin position="32"/>
        <end position="264"/>
    </location>
</feature>
<reference evidence="2" key="1">
    <citation type="submission" date="2022-08" db="EMBL/GenBank/DDBJ databases">
        <authorList>
            <consortium name="DOE Joint Genome Institute"/>
            <person name="Min B."/>
            <person name="Riley R."/>
            <person name="Sierra-Patev S."/>
            <person name="Naranjo-Ortiz M."/>
            <person name="Looney B."/>
            <person name="Konkel Z."/>
            <person name="Slot J.C."/>
            <person name="Sakamoto Y."/>
            <person name="Steenwyk J.L."/>
            <person name="Rokas A."/>
            <person name="Carro J."/>
            <person name="Camarero S."/>
            <person name="Ferreira P."/>
            <person name="Molpeceres G."/>
            <person name="Ruiz-Duenas F.J."/>
            <person name="Serrano A."/>
            <person name="Henrissat B."/>
            <person name="Drula E."/>
            <person name="Hughes K.W."/>
            <person name="Mata J.L."/>
            <person name="Ishikawa N.K."/>
            <person name="Vargas-Isla R."/>
            <person name="Ushijima S."/>
            <person name="Smith C.A."/>
            <person name="Ahrendt S."/>
            <person name="Andreopoulos W."/>
            <person name="He G."/>
            <person name="Labutti K."/>
            <person name="Lipzen A."/>
            <person name="Ng V."/>
            <person name="Sandor L."/>
            <person name="Barry K."/>
            <person name="Martinez A.T."/>
            <person name="Xiao Y."/>
            <person name="Gibbons J.G."/>
            <person name="Terashima K."/>
            <person name="Hibbett D.S."/>
            <person name="Grigoriev I.V."/>
        </authorList>
    </citation>
    <scope>NUCLEOTIDE SEQUENCE</scope>
    <source>
        <strain evidence="2">TFB9207</strain>
    </source>
</reference>
<dbReference type="Proteomes" id="UP001163846">
    <property type="component" value="Unassembled WGS sequence"/>
</dbReference>
<organism evidence="2 3">
    <name type="scientific">Lentinula raphanica</name>
    <dbReference type="NCBI Taxonomy" id="153919"/>
    <lineage>
        <taxon>Eukaryota</taxon>
        <taxon>Fungi</taxon>
        <taxon>Dikarya</taxon>
        <taxon>Basidiomycota</taxon>
        <taxon>Agaricomycotina</taxon>
        <taxon>Agaricomycetes</taxon>
        <taxon>Agaricomycetidae</taxon>
        <taxon>Agaricales</taxon>
        <taxon>Marasmiineae</taxon>
        <taxon>Omphalotaceae</taxon>
        <taxon>Lentinula</taxon>
    </lineage>
</organism>
<dbReference type="EMBL" id="MU806292">
    <property type="protein sequence ID" value="KAJ3836805.1"/>
    <property type="molecule type" value="Genomic_DNA"/>
</dbReference>
<proteinExistence type="predicted"/>
<comment type="caution">
    <text evidence="2">The sequence shown here is derived from an EMBL/GenBank/DDBJ whole genome shotgun (WGS) entry which is preliminary data.</text>
</comment>
<evidence type="ECO:0000313" key="2">
    <source>
        <dbReference type="EMBL" id="KAJ3836805.1"/>
    </source>
</evidence>
<gene>
    <name evidence="2" type="ORF">F5878DRAFT_662660</name>
</gene>
<sequence>MSYPCPSTCPPQRVSIFLLLVNILLGLGVVGSPIPVDTPQRDYTFIHYQPPNSAPAPAPAPAPVAGFVHHLPPSDPASAVAGFVHREPPSAPAPAVAGFIHYVPPSAPAIAPAPASEHELMIRPLRYSGDTENLEARDAPIQANQQLGLLVGNWILRYKLLNSDGSLPAPKEAMTLDGRLYQDDPQFREYLTRSGTQRNAQPKGSDVIAYFGDKGLAGVLTDLQNPSKFHFDDGRPWRPWESKPPVPKLPVNVGNLNYFTAVLD</sequence>
<name>A0AA38UCW7_9AGAR</name>
<evidence type="ECO:0000313" key="3">
    <source>
        <dbReference type="Proteomes" id="UP001163846"/>
    </source>
</evidence>
<keyword evidence="3" id="KW-1185">Reference proteome</keyword>
<accession>A0AA38UCW7</accession>
<protein>
    <submittedName>
        <fullName evidence="2">Uncharacterized protein</fullName>
    </submittedName>
</protein>